<dbReference type="AlphaFoldDB" id="A0A6L2LWV5"/>
<protein>
    <recommendedName>
        <fullName evidence="10">Integrase catalytic domain-containing protein</fullName>
    </recommendedName>
</protein>
<keyword evidence="8" id="KW-0511">Multifunctional enzyme</keyword>
<evidence type="ECO:0000256" key="5">
    <source>
        <dbReference type="ARBA" id="ARBA00022759"/>
    </source>
</evidence>
<keyword evidence="3" id="KW-0548">Nucleotidyltransferase</keyword>
<keyword evidence="6" id="KW-0378">Hydrolase</keyword>
<dbReference type="GO" id="GO:0008233">
    <property type="term" value="F:peptidase activity"/>
    <property type="evidence" value="ECO:0007669"/>
    <property type="project" value="UniProtKB-KW"/>
</dbReference>
<dbReference type="Pfam" id="PF00078">
    <property type="entry name" value="RVT_1"/>
    <property type="match status" value="1"/>
</dbReference>
<keyword evidence="9" id="KW-0175">Coiled coil</keyword>
<evidence type="ECO:0000256" key="8">
    <source>
        <dbReference type="ARBA" id="ARBA00023268"/>
    </source>
</evidence>
<dbReference type="InterPro" id="IPR012337">
    <property type="entry name" value="RNaseH-like_sf"/>
</dbReference>
<evidence type="ECO:0000256" key="4">
    <source>
        <dbReference type="ARBA" id="ARBA00022722"/>
    </source>
</evidence>
<dbReference type="InterPro" id="IPR000477">
    <property type="entry name" value="RT_dom"/>
</dbReference>
<feature type="domain" description="Integrase catalytic" evidence="10">
    <location>
        <begin position="794"/>
        <end position="904"/>
    </location>
</feature>
<dbReference type="GO" id="GO:0003964">
    <property type="term" value="F:RNA-directed DNA polymerase activity"/>
    <property type="evidence" value="ECO:0007669"/>
    <property type="project" value="UniProtKB-KW"/>
</dbReference>
<dbReference type="FunFam" id="3.10.10.10:FF:000007">
    <property type="entry name" value="Retrovirus-related Pol polyprotein from transposon 17.6-like Protein"/>
    <property type="match status" value="1"/>
</dbReference>
<dbReference type="GO" id="GO:0006508">
    <property type="term" value="P:proteolysis"/>
    <property type="evidence" value="ECO:0007669"/>
    <property type="project" value="UniProtKB-KW"/>
</dbReference>
<dbReference type="InterPro" id="IPR001584">
    <property type="entry name" value="Integrase_cat-core"/>
</dbReference>
<dbReference type="GO" id="GO:0003676">
    <property type="term" value="F:nucleic acid binding"/>
    <property type="evidence" value="ECO:0007669"/>
    <property type="project" value="InterPro"/>
</dbReference>
<comment type="caution">
    <text evidence="11">The sequence shown here is derived from an EMBL/GenBank/DDBJ whole genome shotgun (WGS) entry which is preliminary data.</text>
</comment>
<dbReference type="InterPro" id="IPR041577">
    <property type="entry name" value="RT_RNaseH_2"/>
</dbReference>
<dbReference type="GO" id="GO:0015074">
    <property type="term" value="P:DNA integration"/>
    <property type="evidence" value="ECO:0007669"/>
    <property type="project" value="InterPro"/>
</dbReference>
<accession>A0A6L2LWV5</accession>
<keyword evidence="1" id="KW-0645">Protease</keyword>
<dbReference type="Gene3D" id="3.10.10.10">
    <property type="entry name" value="HIV Type 1 Reverse Transcriptase, subunit A, domain 1"/>
    <property type="match status" value="2"/>
</dbReference>
<dbReference type="InterPro" id="IPR050951">
    <property type="entry name" value="Retrovirus_Pol_polyprotein"/>
</dbReference>
<evidence type="ECO:0000256" key="7">
    <source>
        <dbReference type="ARBA" id="ARBA00022918"/>
    </source>
</evidence>
<dbReference type="PANTHER" id="PTHR37984:SF5">
    <property type="entry name" value="PROTEIN NYNRIN-LIKE"/>
    <property type="match status" value="1"/>
</dbReference>
<gene>
    <name evidence="11" type="ORF">Tci_037597</name>
</gene>
<dbReference type="PROSITE" id="PS50994">
    <property type="entry name" value="INTEGRASE"/>
    <property type="match status" value="1"/>
</dbReference>
<evidence type="ECO:0000256" key="2">
    <source>
        <dbReference type="ARBA" id="ARBA00022679"/>
    </source>
</evidence>
<evidence type="ECO:0000256" key="9">
    <source>
        <dbReference type="SAM" id="Coils"/>
    </source>
</evidence>
<dbReference type="InterPro" id="IPR043502">
    <property type="entry name" value="DNA/RNA_pol_sf"/>
</dbReference>
<dbReference type="EMBL" id="BKCJ010005236">
    <property type="protein sequence ID" value="GEU65619.1"/>
    <property type="molecule type" value="Genomic_DNA"/>
</dbReference>
<evidence type="ECO:0000256" key="6">
    <source>
        <dbReference type="ARBA" id="ARBA00022801"/>
    </source>
</evidence>
<evidence type="ECO:0000259" key="10">
    <source>
        <dbReference type="PROSITE" id="PS50994"/>
    </source>
</evidence>
<dbReference type="PANTHER" id="PTHR37984">
    <property type="entry name" value="PROTEIN CBG26694"/>
    <property type="match status" value="1"/>
</dbReference>
<dbReference type="CDD" id="cd01647">
    <property type="entry name" value="RT_LTR"/>
    <property type="match status" value="1"/>
</dbReference>
<dbReference type="Gene3D" id="3.30.70.270">
    <property type="match status" value="2"/>
</dbReference>
<dbReference type="SUPFAM" id="SSF53098">
    <property type="entry name" value="Ribonuclease H-like"/>
    <property type="match status" value="1"/>
</dbReference>
<organism evidence="11">
    <name type="scientific">Tanacetum cinerariifolium</name>
    <name type="common">Dalmatian daisy</name>
    <name type="synonym">Chrysanthemum cinerariifolium</name>
    <dbReference type="NCBI Taxonomy" id="118510"/>
    <lineage>
        <taxon>Eukaryota</taxon>
        <taxon>Viridiplantae</taxon>
        <taxon>Streptophyta</taxon>
        <taxon>Embryophyta</taxon>
        <taxon>Tracheophyta</taxon>
        <taxon>Spermatophyta</taxon>
        <taxon>Magnoliopsida</taxon>
        <taxon>eudicotyledons</taxon>
        <taxon>Gunneridae</taxon>
        <taxon>Pentapetalae</taxon>
        <taxon>asterids</taxon>
        <taxon>campanulids</taxon>
        <taxon>Asterales</taxon>
        <taxon>Asteraceae</taxon>
        <taxon>Asteroideae</taxon>
        <taxon>Anthemideae</taxon>
        <taxon>Anthemidinae</taxon>
        <taxon>Tanacetum</taxon>
    </lineage>
</organism>
<dbReference type="InterPro" id="IPR043128">
    <property type="entry name" value="Rev_trsase/Diguanyl_cyclase"/>
</dbReference>
<dbReference type="InterPro" id="IPR036397">
    <property type="entry name" value="RNaseH_sf"/>
</dbReference>
<keyword evidence="7" id="KW-0695">RNA-directed DNA polymerase</keyword>
<keyword evidence="4" id="KW-0540">Nuclease</keyword>
<dbReference type="GO" id="GO:0004519">
    <property type="term" value="F:endonuclease activity"/>
    <property type="evidence" value="ECO:0007669"/>
    <property type="project" value="UniProtKB-KW"/>
</dbReference>
<evidence type="ECO:0000313" key="11">
    <source>
        <dbReference type="EMBL" id="GEU65619.1"/>
    </source>
</evidence>
<proteinExistence type="predicted"/>
<evidence type="ECO:0000256" key="3">
    <source>
        <dbReference type="ARBA" id="ARBA00022695"/>
    </source>
</evidence>
<keyword evidence="2" id="KW-0808">Transferase</keyword>
<feature type="coiled-coil region" evidence="9">
    <location>
        <begin position="972"/>
        <end position="999"/>
    </location>
</feature>
<name>A0A6L2LWV5_TANCI</name>
<dbReference type="Pfam" id="PF17919">
    <property type="entry name" value="RT_RNaseH_2"/>
    <property type="match status" value="1"/>
</dbReference>
<sequence>MDWFCKRRGITELKPQALEGPAQEIINVFHPDVINLQYQMEECHKLLTDSVEDPILRHNVSKPLPLGGPPGQVTIQSDFFFNKDLECLRYGSKGRRPALSISKMKAAYYPDDGLEQMVPDQFWINEECKYDIASMYGISYWWFQRKRFYIDRHTFEGDRSAVRTYMRILSVVRIEVFSMYGYDYMKKIVLRRADLNEHVIAERDFKYLYPSDFEDLYLLNLQGYLNHLPPKDKKILTTVVNQWTRQLVIRQRVKDFQLRIESYQTQLNLTKPQWDATGFEYKHEYTVIDSPRAVTFGDKYEVHMMMRFNEIHKFSDGTLQQIDEALDYRVKEFRINRMNPGLNTRFWTRKDVDRCKAFMFVIQRHLRTRRIFRNLESFVGGCVSSTYGRAPQIRRMVAATEPKTIQKVGQISGALTDKAVRNGSIKKDLRFRYEIEIASEQLVEIDKVIRGCKIEIEGHVFDIDLIHFGPGNFDVIIGLPPVWEIEFRIELIPGATPVAKSPYRLAPSELEELSGQLKELQDRGFIRPSLSPWERRIDDLFDQLQGSQFFSKIDLRSGYHQLRVHEDDISKTAFRIRYGHFEYTVMPFGLTNALAEEHVEHLRLVLELLKKEKLYAKFFKCEFWLREVQFLGHVINGNGIHVDPSKIEAVKNWKATKTPSEVEEQELAFQTLKDKLCNAPVLAFPDRLEDFVVYCDASRIGLGCVLTQRELFSDYDYEIRYHSGKANVVPDILSRNERVKPKRVRAMNMTLQSSIKDIIMSAQKEVVDESVGLQKGLDEMIRQRSDGTLYYLDRIWVPLKGDEGIAMDFVIKLPKTSSGHDTIWVIVDRLIKSAHFLPMREDYKMDRLDKLYLNEIVARHGVPISIISDRNSRFTSRFWQSMQKALRTRLDMSTAYHPQTNGQIIILVRDVLRLRHCMVESVASQLCGMMLKKKGVVCFGKKGKLVPRFVGPFEIIEKKYLADPTLQVPLDKIRVDAKLNFLEELVETLDREFKKLKRSIIVTVKVRWNSKRGPEFTWEREDQMKLMYPHLFG</sequence>
<keyword evidence="5" id="KW-0255">Endonuclease</keyword>
<dbReference type="SUPFAM" id="SSF56672">
    <property type="entry name" value="DNA/RNA polymerases"/>
    <property type="match status" value="1"/>
</dbReference>
<evidence type="ECO:0000256" key="1">
    <source>
        <dbReference type="ARBA" id="ARBA00022670"/>
    </source>
</evidence>
<reference evidence="11" key="1">
    <citation type="journal article" date="2019" name="Sci. Rep.">
        <title>Draft genome of Tanacetum cinerariifolium, the natural source of mosquito coil.</title>
        <authorList>
            <person name="Yamashiro T."/>
            <person name="Shiraishi A."/>
            <person name="Satake H."/>
            <person name="Nakayama K."/>
        </authorList>
    </citation>
    <scope>NUCLEOTIDE SEQUENCE</scope>
</reference>
<dbReference type="Gene3D" id="3.30.420.10">
    <property type="entry name" value="Ribonuclease H-like superfamily/Ribonuclease H"/>
    <property type="match status" value="1"/>
</dbReference>